<feature type="chain" id="PRO_5043328162" evidence="1">
    <location>
        <begin position="21"/>
        <end position="143"/>
    </location>
</feature>
<dbReference type="Proteomes" id="UP001066276">
    <property type="component" value="Chromosome 3_2"/>
</dbReference>
<feature type="signal peptide" evidence="1">
    <location>
        <begin position="1"/>
        <end position="20"/>
    </location>
</feature>
<protein>
    <submittedName>
        <fullName evidence="2">Uncharacterized protein</fullName>
    </submittedName>
</protein>
<evidence type="ECO:0000256" key="1">
    <source>
        <dbReference type="SAM" id="SignalP"/>
    </source>
</evidence>
<comment type="caution">
    <text evidence="2">The sequence shown here is derived from an EMBL/GenBank/DDBJ whole genome shotgun (WGS) entry which is preliminary data.</text>
</comment>
<keyword evidence="3" id="KW-1185">Reference proteome</keyword>
<sequence length="143" mass="16154">MTPALLLPLPVFALEWSCDGEAVSVWCAPWARTERIRERSKRGWTNTQRRVQERVCKKIPLAPWRREQSPPGRKSWLLLSHLVGQTQAQIAAIALNVILLRADLRVVAERSVATEQQVTCMQSDMDTLKASVAILEAKTLRPS</sequence>
<evidence type="ECO:0000313" key="3">
    <source>
        <dbReference type="Proteomes" id="UP001066276"/>
    </source>
</evidence>
<accession>A0AAV7TU23</accession>
<name>A0AAV7TU23_PLEWA</name>
<organism evidence="2 3">
    <name type="scientific">Pleurodeles waltl</name>
    <name type="common">Iberian ribbed newt</name>
    <dbReference type="NCBI Taxonomy" id="8319"/>
    <lineage>
        <taxon>Eukaryota</taxon>
        <taxon>Metazoa</taxon>
        <taxon>Chordata</taxon>
        <taxon>Craniata</taxon>
        <taxon>Vertebrata</taxon>
        <taxon>Euteleostomi</taxon>
        <taxon>Amphibia</taxon>
        <taxon>Batrachia</taxon>
        <taxon>Caudata</taxon>
        <taxon>Salamandroidea</taxon>
        <taxon>Salamandridae</taxon>
        <taxon>Pleurodelinae</taxon>
        <taxon>Pleurodeles</taxon>
    </lineage>
</organism>
<evidence type="ECO:0000313" key="2">
    <source>
        <dbReference type="EMBL" id="KAJ1180250.1"/>
    </source>
</evidence>
<proteinExistence type="predicted"/>
<keyword evidence="1" id="KW-0732">Signal</keyword>
<gene>
    <name evidence="2" type="ORF">NDU88_005472</name>
</gene>
<reference evidence="2" key="1">
    <citation type="journal article" date="2022" name="bioRxiv">
        <title>Sequencing and chromosome-scale assembly of the giantPleurodeles waltlgenome.</title>
        <authorList>
            <person name="Brown T."/>
            <person name="Elewa A."/>
            <person name="Iarovenko S."/>
            <person name="Subramanian E."/>
            <person name="Araus A.J."/>
            <person name="Petzold A."/>
            <person name="Susuki M."/>
            <person name="Suzuki K.-i.T."/>
            <person name="Hayashi T."/>
            <person name="Toyoda A."/>
            <person name="Oliveira C."/>
            <person name="Osipova E."/>
            <person name="Leigh N.D."/>
            <person name="Simon A."/>
            <person name="Yun M.H."/>
        </authorList>
    </citation>
    <scope>NUCLEOTIDE SEQUENCE</scope>
    <source>
        <strain evidence="2">20211129_DDA</strain>
        <tissue evidence="2">Liver</tissue>
    </source>
</reference>
<dbReference type="EMBL" id="JANPWB010000006">
    <property type="protein sequence ID" value="KAJ1180250.1"/>
    <property type="molecule type" value="Genomic_DNA"/>
</dbReference>
<dbReference type="AlphaFoldDB" id="A0AAV7TU23"/>